<sequence>MIKLFASFYLILVSFVAFFNPQPVEKAEPMGAMPMCNTLPEGEESQLSAVAPAVVVQPVETSTAGLELDTAKIYSMPLLSKTQSNDVMLTWTEKDAQGMVSLCLAISRDFGKNFSEKKIIYSGTGIGNSRLMRAKVLSKKDGTLVAVFSNRTAAPATSTPPKRGGRSLDIVYAESKDGGNTWTSPQSVDADKTTGIVRGFFDAILMSNDEVAVAYLKDVANSTKHEERDLRLVITKNGVFQPERVIDPVVCDCCNINLLVDANGALNVYYRDNNDDIRDIARMTSFDNAETFSKPQIVHDDQWKINGCPHSGATSIKSGKSTLIAWFSGTDKEPGIRLVTNEGKKLLILADPTAKNVFLLGTAQTSVMLWEQVQGEIPQLAYRKIKNNSVSETAWIEGSANGSNPCGLVVDGQLLLAYEVKQGTGKPQLKLSTVGI</sequence>
<dbReference type="HOGENOM" id="CLU_632748_0_0_10"/>
<protein>
    <recommendedName>
        <fullName evidence="2">Sialidase domain-containing protein</fullName>
    </recommendedName>
</protein>
<dbReference type="AlphaFoldDB" id="F4KRE6"/>
<dbReference type="CDD" id="cd15482">
    <property type="entry name" value="Sialidase_non-viral"/>
    <property type="match status" value="1"/>
</dbReference>
<organism evidence="3 4">
    <name type="scientific">Haliscomenobacter hydrossis (strain ATCC 27775 / DSM 1100 / LMG 10767 / O)</name>
    <dbReference type="NCBI Taxonomy" id="760192"/>
    <lineage>
        <taxon>Bacteria</taxon>
        <taxon>Pseudomonadati</taxon>
        <taxon>Bacteroidota</taxon>
        <taxon>Saprospiria</taxon>
        <taxon>Saprospirales</taxon>
        <taxon>Haliscomenobacteraceae</taxon>
        <taxon>Haliscomenobacter</taxon>
    </lineage>
</organism>
<evidence type="ECO:0000313" key="4">
    <source>
        <dbReference type="Proteomes" id="UP000008461"/>
    </source>
</evidence>
<dbReference type="KEGG" id="hhy:Halhy_0022"/>
<dbReference type="eggNOG" id="COG4409">
    <property type="taxonomic scope" value="Bacteria"/>
</dbReference>
<dbReference type="SUPFAM" id="SSF50939">
    <property type="entry name" value="Sialidases"/>
    <property type="match status" value="1"/>
</dbReference>
<feature type="signal peptide" evidence="1">
    <location>
        <begin position="1"/>
        <end position="19"/>
    </location>
</feature>
<feature type="domain" description="Sialidase" evidence="2">
    <location>
        <begin position="168"/>
        <end position="298"/>
    </location>
</feature>
<dbReference type="OrthoDB" id="9764969at2"/>
<dbReference type="EMBL" id="CP002691">
    <property type="protein sequence ID" value="AEE47936.1"/>
    <property type="molecule type" value="Genomic_DNA"/>
</dbReference>
<dbReference type="Proteomes" id="UP000008461">
    <property type="component" value="Chromosome"/>
</dbReference>
<name>F4KRE6_HALH1</name>
<dbReference type="Pfam" id="PF13088">
    <property type="entry name" value="BNR_2"/>
    <property type="match status" value="1"/>
</dbReference>
<keyword evidence="4" id="KW-1185">Reference proteome</keyword>
<evidence type="ECO:0000259" key="2">
    <source>
        <dbReference type="Pfam" id="PF13088"/>
    </source>
</evidence>
<feature type="chain" id="PRO_5003316977" description="Sialidase domain-containing protein" evidence="1">
    <location>
        <begin position="20"/>
        <end position="436"/>
    </location>
</feature>
<dbReference type="InterPro" id="IPR011040">
    <property type="entry name" value="Sialidase"/>
</dbReference>
<dbReference type="Gene3D" id="2.120.10.10">
    <property type="match status" value="1"/>
</dbReference>
<reference key="2">
    <citation type="submission" date="2011-04" db="EMBL/GenBank/DDBJ databases">
        <title>Complete sequence of chromosome of Haliscomenobacter hydrossis DSM 1100.</title>
        <authorList>
            <consortium name="US DOE Joint Genome Institute (JGI-PGF)"/>
            <person name="Lucas S."/>
            <person name="Han J."/>
            <person name="Lapidus A."/>
            <person name="Bruce D."/>
            <person name="Goodwin L."/>
            <person name="Pitluck S."/>
            <person name="Peters L."/>
            <person name="Kyrpides N."/>
            <person name="Mavromatis K."/>
            <person name="Ivanova N."/>
            <person name="Ovchinnikova G."/>
            <person name="Pagani I."/>
            <person name="Daligault H."/>
            <person name="Detter J.C."/>
            <person name="Han C."/>
            <person name="Land M."/>
            <person name="Hauser L."/>
            <person name="Markowitz V."/>
            <person name="Cheng J.-F."/>
            <person name="Hugenholtz P."/>
            <person name="Woyke T."/>
            <person name="Wu D."/>
            <person name="Verbarg S."/>
            <person name="Frueling A."/>
            <person name="Brambilla E."/>
            <person name="Klenk H.-P."/>
            <person name="Eisen J.A."/>
        </authorList>
    </citation>
    <scope>NUCLEOTIDE SEQUENCE</scope>
    <source>
        <strain>DSM 1100</strain>
    </source>
</reference>
<gene>
    <name evidence="3" type="ordered locus">Halhy_0022</name>
</gene>
<accession>F4KRE6</accession>
<evidence type="ECO:0000256" key="1">
    <source>
        <dbReference type="SAM" id="SignalP"/>
    </source>
</evidence>
<dbReference type="RefSeq" id="WP_013762500.1">
    <property type="nucleotide sequence ID" value="NC_015510.1"/>
</dbReference>
<reference evidence="3 4" key="1">
    <citation type="journal article" date="2011" name="Stand. Genomic Sci.">
        <title>Complete genome sequence of Haliscomenobacter hydrossis type strain (O).</title>
        <authorList>
            <consortium name="US DOE Joint Genome Institute (JGI-PGF)"/>
            <person name="Daligault H."/>
            <person name="Lapidus A."/>
            <person name="Zeytun A."/>
            <person name="Nolan M."/>
            <person name="Lucas S."/>
            <person name="Del Rio T.G."/>
            <person name="Tice H."/>
            <person name="Cheng J.F."/>
            <person name="Tapia R."/>
            <person name="Han C."/>
            <person name="Goodwin L."/>
            <person name="Pitluck S."/>
            <person name="Liolios K."/>
            <person name="Pagani I."/>
            <person name="Ivanova N."/>
            <person name="Huntemann M."/>
            <person name="Mavromatis K."/>
            <person name="Mikhailova N."/>
            <person name="Pati A."/>
            <person name="Chen A."/>
            <person name="Palaniappan K."/>
            <person name="Land M."/>
            <person name="Hauser L."/>
            <person name="Brambilla E.M."/>
            <person name="Rohde M."/>
            <person name="Verbarg S."/>
            <person name="Goker M."/>
            <person name="Bristow J."/>
            <person name="Eisen J.A."/>
            <person name="Markowitz V."/>
            <person name="Hugenholtz P."/>
            <person name="Kyrpides N.C."/>
            <person name="Klenk H.P."/>
            <person name="Woyke T."/>
        </authorList>
    </citation>
    <scope>NUCLEOTIDE SEQUENCE [LARGE SCALE GENOMIC DNA]</scope>
    <source>
        <strain evidence="4">ATCC 27775 / DSM 1100 / LMG 10767 / O</strain>
    </source>
</reference>
<dbReference type="InterPro" id="IPR036278">
    <property type="entry name" value="Sialidase_sf"/>
</dbReference>
<evidence type="ECO:0000313" key="3">
    <source>
        <dbReference type="EMBL" id="AEE47936.1"/>
    </source>
</evidence>
<dbReference type="STRING" id="760192.Halhy_0022"/>
<keyword evidence="1" id="KW-0732">Signal</keyword>
<proteinExistence type="predicted"/>